<keyword evidence="2" id="KW-1185">Reference proteome</keyword>
<protein>
    <submittedName>
        <fullName evidence="1">IS6120-like transposase</fullName>
    </submittedName>
</protein>
<dbReference type="KEGG" id="sls:SLINC_0183"/>
<dbReference type="RefSeq" id="WP_067425475.1">
    <property type="nucleotide sequence ID" value="NZ_CP016438.1"/>
</dbReference>
<proteinExistence type="predicted"/>
<dbReference type="EMBL" id="CP016438">
    <property type="protein sequence ID" value="ANS62407.1"/>
    <property type="molecule type" value="Genomic_DNA"/>
</dbReference>
<evidence type="ECO:0000313" key="1">
    <source>
        <dbReference type="EMBL" id="ANS62407.1"/>
    </source>
</evidence>
<name>A0A1B1M1V5_STRLN</name>
<evidence type="ECO:0000313" key="2">
    <source>
        <dbReference type="Proteomes" id="UP000092598"/>
    </source>
</evidence>
<gene>
    <name evidence="1" type="ORF">SLINC_0183</name>
</gene>
<sequence>MTNAVDREHAVKAVAAFEKTYGAKCPKSVKKITNDVDWLVAFYGFPAKDWAAAVGAPGRCRTRPAPRPGRMPDRRIQLDLRQSGT</sequence>
<dbReference type="AlphaFoldDB" id="A0A1B1M1V5"/>
<accession>A0A1B1M1V5</accession>
<dbReference type="Proteomes" id="UP000092598">
    <property type="component" value="Chromosome"/>
</dbReference>
<reference evidence="1 2" key="1">
    <citation type="submission" date="2016-07" db="EMBL/GenBank/DDBJ databases">
        <title>Enhancement of antibiotic productionsby engineered nitrateutilization in actinobacteria.</title>
        <authorList>
            <person name="Meng S.C."/>
        </authorList>
    </citation>
    <scope>NUCLEOTIDE SEQUENCE [LARGE SCALE GENOMIC DNA]</scope>
    <source>
        <strain evidence="1 2">NRRL 2936</strain>
    </source>
</reference>
<organism evidence="1 2">
    <name type="scientific">Streptomyces lincolnensis</name>
    <dbReference type="NCBI Taxonomy" id="1915"/>
    <lineage>
        <taxon>Bacteria</taxon>
        <taxon>Bacillati</taxon>
        <taxon>Actinomycetota</taxon>
        <taxon>Actinomycetes</taxon>
        <taxon>Kitasatosporales</taxon>
        <taxon>Streptomycetaceae</taxon>
        <taxon>Streptomyces</taxon>
    </lineage>
</organism>